<keyword evidence="2" id="KW-1133">Transmembrane helix</keyword>
<protein>
    <recommendedName>
        <fullName evidence="6">LPXTG-motif cell wall anchor domain-containing protein</fullName>
    </recommendedName>
</protein>
<proteinExistence type="predicted"/>
<dbReference type="EMBL" id="FZPH01000012">
    <property type="protein sequence ID" value="SNT60494.1"/>
    <property type="molecule type" value="Genomic_DNA"/>
</dbReference>
<gene>
    <name evidence="4" type="ORF">SAMN05421812_112109</name>
</gene>
<keyword evidence="2" id="KW-0472">Membrane</keyword>
<evidence type="ECO:0000256" key="1">
    <source>
        <dbReference type="SAM" id="MobiDB-lite"/>
    </source>
</evidence>
<keyword evidence="3" id="KW-0732">Signal</keyword>
<organism evidence="4 5">
    <name type="scientific">Asanoa hainanensis</name>
    <dbReference type="NCBI Taxonomy" id="560556"/>
    <lineage>
        <taxon>Bacteria</taxon>
        <taxon>Bacillati</taxon>
        <taxon>Actinomycetota</taxon>
        <taxon>Actinomycetes</taxon>
        <taxon>Micromonosporales</taxon>
        <taxon>Micromonosporaceae</taxon>
        <taxon>Asanoa</taxon>
    </lineage>
</organism>
<feature type="transmembrane region" description="Helical" evidence="2">
    <location>
        <begin position="108"/>
        <end position="127"/>
    </location>
</feature>
<dbReference type="RefSeq" id="WP_144022785.1">
    <property type="nucleotide sequence ID" value="NZ_FZPH01000012.1"/>
</dbReference>
<feature type="chain" id="PRO_5013054361" description="LPXTG-motif cell wall anchor domain-containing protein" evidence="3">
    <location>
        <begin position="30"/>
        <end position="137"/>
    </location>
</feature>
<dbReference type="Proteomes" id="UP000198362">
    <property type="component" value="Unassembled WGS sequence"/>
</dbReference>
<dbReference type="AlphaFoldDB" id="A0A239P1I3"/>
<keyword evidence="2" id="KW-0812">Transmembrane</keyword>
<name>A0A239P1I3_9ACTN</name>
<evidence type="ECO:0000256" key="2">
    <source>
        <dbReference type="SAM" id="Phobius"/>
    </source>
</evidence>
<evidence type="ECO:0000313" key="5">
    <source>
        <dbReference type="Proteomes" id="UP000198362"/>
    </source>
</evidence>
<evidence type="ECO:0008006" key="6">
    <source>
        <dbReference type="Google" id="ProtNLM"/>
    </source>
</evidence>
<feature type="region of interest" description="Disordered" evidence="1">
    <location>
        <begin position="30"/>
        <end position="101"/>
    </location>
</feature>
<evidence type="ECO:0000313" key="4">
    <source>
        <dbReference type="EMBL" id="SNT60494.1"/>
    </source>
</evidence>
<evidence type="ECO:0000256" key="3">
    <source>
        <dbReference type="SAM" id="SignalP"/>
    </source>
</evidence>
<sequence length="137" mass="13540">MSKKFLGKVIATAALSGAALLIAPGIALAADEPGSHDWPQACAAQADEHGKPGAEAKPGAEGRPEAKPESAKADENGKPGGGEDKKECDAPKGWVDGGAGGASTDVKLFTAGGTLLGAASLGGLVLLRRRRTDGSLA</sequence>
<accession>A0A239P1I3</accession>
<feature type="signal peptide" evidence="3">
    <location>
        <begin position="1"/>
        <end position="29"/>
    </location>
</feature>
<keyword evidence="5" id="KW-1185">Reference proteome</keyword>
<feature type="compositionally biased region" description="Basic and acidic residues" evidence="1">
    <location>
        <begin position="46"/>
        <end position="90"/>
    </location>
</feature>
<reference evidence="4 5" key="1">
    <citation type="submission" date="2017-06" db="EMBL/GenBank/DDBJ databases">
        <authorList>
            <person name="Kim H.J."/>
            <person name="Triplett B.A."/>
        </authorList>
    </citation>
    <scope>NUCLEOTIDE SEQUENCE [LARGE SCALE GENOMIC DNA]</scope>
    <source>
        <strain evidence="4 5">CGMCC 4.5593</strain>
    </source>
</reference>